<keyword evidence="3" id="KW-1185">Reference proteome</keyword>
<feature type="region of interest" description="Disordered" evidence="1">
    <location>
        <begin position="1"/>
        <end position="29"/>
    </location>
</feature>
<comment type="caution">
    <text evidence="2">The sequence shown here is derived from an EMBL/GenBank/DDBJ whole genome shotgun (WGS) entry which is preliminary data.</text>
</comment>
<name>A0ABR2U3J3_9ROSI</name>
<proteinExistence type="predicted"/>
<accession>A0ABR2U3J3</accession>
<sequence>MPSFSSEIGDSYNDITTKEVGDGDLNSSDGTWGSFVIKQALSYVRLFPEHQRAGELLLELAKTPLNRRRGLSWIGEVISAIR</sequence>
<dbReference type="EMBL" id="JBBPBN010000003">
    <property type="protein sequence ID" value="KAK9044275.1"/>
    <property type="molecule type" value="Genomic_DNA"/>
</dbReference>
<evidence type="ECO:0000313" key="3">
    <source>
        <dbReference type="Proteomes" id="UP001396334"/>
    </source>
</evidence>
<dbReference type="Proteomes" id="UP001396334">
    <property type="component" value="Unassembled WGS sequence"/>
</dbReference>
<evidence type="ECO:0000256" key="1">
    <source>
        <dbReference type="SAM" id="MobiDB-lite"/>
    </source>
</evidence>
<gene>
    <name evidence="2" type="ORF">V6N11_072588</name>
</gene>
<reference evidence="2 3" key="1">
    <citation type="journal article" date="2024" name="G3 (Bethesda)">
        <title>Genome assembly of Hibiscus sabdariffa L. provides insights into metabolisms of medicinal natural products.</title>
        <authorList>
            <person name="Kim T."/>
        </authorList>
    </citation>
    <scope>NUCLEOTIDE SEQUENCE [LARGE SCALE GENOMIC DNA]</scope>
    <source>
        <strain evidence="2">TK-2024</strain>
        <tissue evidence="2">Old leaves</tissue>
    </source>
</reference>
<evidence type="ECO:0000313" key="2">
    <source>
        <dbReference type="EMBL" id="KAK9044275.1"/>
    </source>
</evidence>
<organism evidence="2 3">
    <name type="scientific">Hibiscus sabdariffa</name>
    <name type="common">roselle</name>
    <dbReference type="NCBI Taxonomy" id="183260"/>
    <lineage>
        <taxon>Eukaryota</taxon>
        <taxon>Viridiplantae</taxon>
        <taxon>Streptophyta</taxon>
        <taxon>Embryophyta</taxon>
        <taxon>Tracheophyta</taxon>
        <taxon>Spermatophyta</taxon>
        <taxon>Magnoliopsida</taxon>
        <taxon>eudicotyledons</taxon>
        <taxon>Gunneridae</taxon>
        <taxon>Pentapetalae</taxon>
        <taxon>rosids</taxon>
        <taxon>malvids</taxon>
        <taxon>Malvales</taxon>
        <taxon>Malvaceae</taxon>
        <taxon>Malvoideae</taxon>
        <taxon>Hibiscus</taxon>
    </lineage>
</organism>
<protein>
    <submittedName>
        <fullName evidence="2">Uncharacterized protein</fullName>
    </submittedName>
</protein>